<feature type="transmembrane region" description="Helical" evidence="1">
    <location>
        <begin position="120"/>
        <end position="140"/>
    </location>
</feature>
<dbReference type="AlphaFoldDB" id="A0A8J3M3D7"/>
<sequence>MTRTRISTIVILITVGAAAGFLVQVALAAGSLPKFRPEYTLALSLLFIAGITIALAVPIRRATRATVRTRIDPFHATRVVLFAKASSIAGGLLTGAAAGLLAELLVRNGGLNTDSLLRSLAVLVGAIAVLVAGLVGEFLCTVPPGDDEGKTDPAGSLET</sequence>
<organism evidence="2 3">
    <name type="scientific">Pseudolysinimonas yzui</name>
    <dbReference type="NCBI Taxonomy" id="2708254"/>
    <lineage>
        <taxon>Bacteria</taxon>
        <taxon>Bacillati</taxon>
        <taxon>Actinomycetota</taxon>
        <taxon>Actinomycetes</taxon>
        <taxon>Micrococcales</taxon>
        <taxon>Microbacteriaceae</taxon>
        <taxon>Pseudolysinimonas</taxon>
    </lineage>
</organism>
<dbReference type="Pfam" id="PF11377">
    <property type="entry name" value="DUF3180"/>
    <property type="match status" value="1"/>
</dbReference>
<name>A0A8J3M3D7_9MICO</name>
<keyword evidence="1" id="KW-0472">Membrane</keyword>
<evidence type="ECO:0000313" key="3">
    <source>
        <dbReference type="Proteomes" id="UP000617531"/>
    </source>
</evidence>
<accession>A0A8J3M3D7</accession>
<gene>
    <name evidence="2" type="ORF">GCM10011600_27750</name>
</gene>
<evidence type="ECO:0000313" key="2">
    <source>
        <dbReference type="EMBL" id="GHF25113.1"/>
    </source>
</evidence>
<keyword evidence="3" id="KW-1185">Reference proteome</keyword>
<dbReference type="RefSeq" id="WP_191284136.1">
    <property type="nucleotide sequence ID" value="NZ_BNAI01000009.1"/>
</dbReference>
<feature type="transmembrane region" description="Helical" evidence="1">
    <location>
        <begin position="79"/>
        <end position="100"/>
    </location>
</feature>
<dbReference type="InterPro" id="IPR021517">
    <property type="entry name" value="DUF3180"/>
</dbReference>
<keyword evidence="1" id="KW-1133">Transmembrane helix</keyword>
<protein>
    <recommendedName>
        <fullName evidence="4">DUF3180 domain-containing protein</fullName>
    </recommendedName>
</protein>
<comment type="caution">
    <text evidence="2">The sequence shown here is derived from an EMBL/GenBank/DDBJ whole genome shotgun (WGS) entry which is preliminary data.</text>
</comment>
<dbReference type="EMBL" id="BNAI01000009">
    <property type="protein sequence ID" value="GHF25113.1"/>
    <property type="molecule type" value="Genomic_DNA"/>
</dbReference>
<reference evidence="2" key="2">
    <citation type="submission" date="2020-09" db="EMBL/GenBank/DDBJ databases">
        <authorList>
            <person name="Sun Q."/>
            <person name="Zhou Y."/>
        </authorList>
    </citation>
    <scope>NUCLEOTIDE SEQUENCE</scope>
    <source>
        <strain evidence="2">CGMCC 1.16548</strain>
    </source>
</reference>
<evidence type="ECO:0008006" key="4">
    <source>
        <dbReference type="Google" id="ProtNLM"/>
    </source>
</evidence>
<keyword evidence="1" id="KW-0812">Transmembrane</keyword>
<dbReference type="Proteomes" id="UP000617531">
    <property type="component" value="Unassembled WGS sequence"/>
</dbReference>
<feature type="transmembrane region" description="Helical" evidence="1">
    <location>
        <begin position="38"/>
        <end position="59"/>
    </location>
</feature>
<evidence type="ECO:0000256" key="1">
    <source>
        <dbReference type="SAM" id="Phobius"/>
    </source>
</evidence>
<proteinExistence type="predicted"/>
<reference evidence="2" key="1">
    <citation type="journal article" date="2014" name="Int. J. Syst. Evol. Microbiol.">
        <title>Complete genome sequence of Corynebacterium casei LMG S-19264T (=DSM 44701T), isolated from a smear-ripened cheese.</title>
        <authorList>
            <consortium name="US DOE Joint Genome Institute (JGI-PGF)"/>
            <person name="Walter F."/>
            <person name="Albersmeier A."/>
            <person name="Kalinowski J."/>
            <person name="Ruckert C."/>
        </authorList>
    </citation>
    <scope>NUCLEOTIDE SEQUENCE</scope>
    <source>
        <strain evidence="2">CGMCC 1.16548</strain>
    </source>
</reference>